<evidence type="ECO:0000256" key="1">
    <source>
        <dbReference type="SAM" id="MobiDB-lite"/>
    </source>
</evidence>
<proteinExistence type="predicted"/>
<sequence length="100" mass="10589">MLPLSDITRRLHRWAPGPLPRCQTETTGSSPGARRDRTACCRAPAPPRAGCRRFPGAGRSCQGASACRPCRGPGPPVPAVVAFVDPEAHGPLMPSCDFIE</sequence>
<dbReference type="EMBL" id="JAAMPC010000003">
    <property type="protein sequence ID" value="KAG2322864.1"/>
    <property type="molecule type" value="Genomic_DNA"/>
</dbReference>
<feature type="region of interest" description="Disordered" evidence="1">
    <location>
        <begin position="15"/>
        <end position="37"/>
    </location>
</feature>
<protein>
    <submittedName>
        <fullName evidence="2">Uncharacterized protein</fullName>
    </submittedName>
</protein>
<dbReference type="AlphaFoldDB" id="A0A8X7W4F8"/>
<organism evidence="2 3">
    <name type="scientific">Brassica carinata</name>
    <name type="common">Ethiopian mustard</name>
    <name type="synonym">Abyssinian cabbage</name>
    <dbReference type="NCBI Taxonomy" id="52824"/>
    <lineage>
        <taxon>Eukaryota</taxon>
        <taxon>Viridiplantae</taxon>
        <taxon>Streptophyta</taxon>
        <taxon>Embryophyta</taxon>
        <taxon>Tracheophyta</taxon>
        <taxon>Spermatophyta</taxon>
        <taxon>Magnoliopsida</taxon>
        <taxon>eudicotyledons</taxon>
        <taxon>Gunneridae</taxon>
        <taxon>Pentapetalae</taxon>
        <taxon>rosids</taxon>
        <taxon>malvids</taxon>
        <taxon>Brassicales</taxon>
        <taxon>Brassicaceae</taxon>
        <taxon>Brassiceae</taxon>
        <taxon>Brassica</taxon>
    </lineage>
</organism>
<evidence type="ECO:0000313" key="3">
    <source>
        <dbReference type="Proteomes" id="UP000886595"/>
    </source>
</evidence>
<reference evidence="2 3" key="1">
    <citation type="submission" date="2020-02" db="EMBL/GenBank/DDBJ databases">
        <authorList>
            <person name="Ma Q."/>
            <person name="Huang Y."/>
            <person name="Song X."/>
            <person name="Pei D."/>
        </authorList>
    </citation>
    <scope>NUCLEOTIDE SEQUENCE [LARGE SCALE GENOMIC DNA]</scope>
    <source>
        <strain evidence="2">Sxm20200214</strain>
        <tissue evidence="2">Leaf</tissue>
    </source>
</reference>
<keyword evidence="3" id="KW-1185">Reference proteome</keyword>
<comment type="caution">
    <text evidence="2">The sequence shown here is derived from an EMBL/GenBank/DDBJ whole genome shotgun (WGS) entry which is preliminary data.</text>
</comment>
<name>A0A8X7W4F8_BRACI</name>
<gene>
    <name evidence="2" type="ORF">Bca52824_016077</name>
</gene>
<accession>A0A8X7W4F8</accession>
<evidence type="ECO:0000313" key="2">
    <source>
        <dbReference type="EMBL" id="KAG2322864.1"/>
    </source>
</evidence>
<dbReference type="Proteomes" id="UP000886595">
    <property type="component" value="Unassembled WGS sequence"/>
</dbReference>